<dbReference type="EMBL" id="CP162601">
    <property type="protein sequence ID" value="XDK25137.1"/>
    <property type="molecule type" value="Genomic_DNA"/>
</dbReference>
<evidence type="ECO:0000256" key="1">
    <source>
        <dbReference type="ARBA" id="ARBA00009437"/>
    </source>
</evidence>
<dbReference type="Gene3D" id="1.10.10.10">
    <property type="entry name" value="Winged helix-like DNA-binding domain superfamily/Winged helix DNA-binding domain"/>
    <property type="match status" value="1"/>
</dbReference>
<dbReference type="GO" id="GO:0043565">
    <property type="term" value="F:sequence-specific DNA binding"/>
    <property type="evidence" value="ECO:0007669"/>
    <property type="project" value="TreeGrafter"/>
</dbReference>
<dbReference type="FunFam" id="1.10.10.10:FF:000001">
    <property type="entry name" value="LysR family transcriptional regulator"/>
    <property type="match status" value="1"/>
</dbReference>
<dbReference type="InterPro" id="IPR036388">
    <property type="entry name" value="WH-like_DNA-bd_sf"/>
</dbReference>
<accession>A0AB39HB10</accession>
<dbReference type="GO" id="GO:0003700">
    <property type="term" value="F:DNA-binding transcription factor activity"/>
    <property type="evidence" value="ECO:0007669"/>
    <property type="project" value="InterPro"/>
</dbReference>
<feature type="domain" description="HTH lysR-type" evidence="5">
    <location>
        <begin position="1"/>
        <end position="61"/>
    </location>
</feature>
<evidence type="ECO:0000256" key="4">
    <source>
        <dbReference type="ARBA" id="ARBA00023163"/>
    </source>
</evidence>
<dbReference type="GO" id="GO:0006351">
    <property type="term" value="P:DNA-templated transcription"/>
    <property type="evidence" value="ECO:0007669"/>
    <property type="project" value="TreeGrafter"/>
</dbReference>
<keyword evidence="4" id="KW-0804">Transcription</keyword>
<name>A0AB39HB10_9VIBR</name>
<keyword evidence="2" id="KW-0805">Transcription regulation</keyword>
<dbReference type="SUPFAM" id="SSF53850">
    <property type="entry name" value="Periplasmic binding protein-like II"/>
    <property type="match status" value="1"/>
</dbReference>
<dbReference type="Pfam" id="PF03466">
    <property type="entry name" value="LysR_substrate"/>
    <property type="match status" value="1"/>
</dbReference>
<dbReference type="KEGG" id="vih:AB0763_00330"/>
<dbReference type="InterPro" id="IPR036390">
    <property type="entry name" value="WH_DNA-bd_sf"/>
</dbReference>
<comment type="similarity">
    <text evidence="1">Belongs to the LysR transcriptional regulatory family.</text>
</comment>
<evidence type="ECO:0000256" key="2">
    <source>
        <dbReference type="ARBA" id="ARBA00023015"/>
    </source>
</evidence>
<organism evidence="6">
    <name type="scientific">Vibrio sp. HB236076</name>
    <dbReference type="NCBI Taxonomy" id="3232307"/>
    <lineage>
        <taxon>Bacteria</taxon>
        <taxon>Pseudomonadati</taxon>
        <taxon>Pseudomonadota</taxon>
        <taxon>Gammaproteobacteria</taxon>
        <taxon>Vibrionales</taxon>
        <taxon>Vibrionaceae</taxon>
        <taxon>Vibrio</taxon>
    </lineage>
</organism>
<dbReference type="AlphaFoldDB" id="A0AB39HB10"/>
<dbReference type="Pfam" id="PF00126">
    <property type="entry name" value="HTH_1"/>
    <property type="match status" value="1"/>
</dbReference>
<keyword evidence="3" id="KW-0238">DNA-binding</keyword>
<dbReference type="PROSITE" id="PS50931">
    <property type="entry name" value="HTH_LYSR"/>
    <property type="match status" value="1"/>
</dbReference>
<sequence>MSSSLLTHLYWLVVLDEQQSFTKAAERLNISKASMSLKIKQLEQDAGMALVQRSTRKVRLTQAGKELVENLKKPYQQIEQSFTAAKDAHGPIRGLVKVTAPVAFSRQHLVPKMSAFLKIYPQVRIQLEIADSLVSLTNQGYDLAIRHSNHVPETHVAIELCRTRTLLVASPQYLTTHQQPQHPSDLAEHQCIYYPRGDQAPHWRFRHQGNGENADCADINGPFTANNSEAIRDAAIQGLGVALLPDFSVQQALEEGQLVEVLPHWQILDQFAEQIYIVRPYLAQVPKAVSAFSHWLKAQF</sequence>
<evidence type="ECO:0000256" key="3">
    <source>
        <dbReference type="ARBA" id="ARBA00023125"/>
    </source>
</evidence>
<evidence type="ECO:0000259" key="5">
    <source>
        <dbReference type="PROSITE" id="PS50931"/>
    </source>
</evidence>
<proteinExistence type="inferred from homology"/>
<reference evidence="6" key="1">
    <citation type="submission" date="2024-07" db="EMBL/GenBank/DDBJ databases">
        <title>Genome Analysis of a Potential Novel Vibrio Species Secreting pH- and Thermo-stable Alginate Lyase and its Application in Producing Alginate Oligosaccharides.</title>
        <authorList>
            <person name="Huang H."/>
            <person name="Bao K."/>
        </authorList>
    </citation>
    <scope>NUCLEOTIDE SEQUENCE</scope>
    <source>
        <strain evidence="6">HB236076</strain>
    </source>
</reference>
<dbReference type="Gene3D" id="3.40.190.290">
    <property type="match status" value="1"/>
</dbReference>
<dbReference type="InterPro" id="IPR000847">
    <property type="entry name" value="LysR_HTH_N"/>
</dbReference>
<dbReference type="InterPro" id="IPR005119">
    <property type="entry name" value="LysR_subst-bd"/>
</dbReference>
<dbReference type="PRINTS" id="PR00039">
    <property type="entry name" value="HTHLYSR"/>
</dbReference>
<evidence type="ECO:0000313" key="6">
    <source>
        <dbReference type="EMBL" id="XDK25137.1"/>
    </source>
</evidence>
<protein>
    <submittedName>
        <fullName evidence="6">LysR substrate-binding domain-containing protein</fullName>
    </submittedName>
</protein>
<dbReference type="InterPro" id="IPR058163">
    <property type="entry name" value="LysR-type_TF_proteobact-type"/>
</dbReference>
<dbReference type="PANTHER" id="PTHR30537:SF5">
    <property type="entry name" value="HTH-TYPE TRANSCRIPTIONAL ACTIVATOR TTDR-RELATED"/>
    <property type="match status" value="1"/>
</dbReference>
<dbReference type="CDD" id="cd08422">
    <property type="entry name" value="PBP2_CrgA_like"/>
    <property type="match status" value="1"/>
</dbReference>
<dbReference type="SUPFAM" id="SSF46785">
    <property type="entry name" value="Winged helix' DNA-binding domain"/>
    <property type="match status" value="1"/>
</dbReference>
<gene>
    <name evidence="6" type="ORF">AB0763_00330</name>
</gene>
<dbReference type="RefSeq" id="WP_306101796.1">
    <property type="nucleotide sequence ID" value="NZ_CP162601.1"/>
</dbReference>
<dbReference type="PANTHER" id="PTHR30537">
    <property type="entry name" value="HTH-TYPE TRANSCRIPTIONAL REGULATOR"/>
    <property type="match status" value="1"/>
</dbReference>